<evidence type="ECO:0000259" key="1">
    <source>
        <dbReference type="Pfam" id="PF05171"/>
    </source>
</evidence>
<dbReference type="CDD" id="cd16830">
    <property type="entry name" value="HemS-like_N"/>
    <property type="match status" value="1"/>
</dbReference>
<dbReference type="OrthoDB" id="316630at2"/>
<dbReference type="Pfam" id="PF05171">
    <property type="entry name" value="HemS"/>
    <property type="match status" value="2"/>
</dbReference>
<dbReference type="Proteomes" id="UP000011058">
    <property type="component" value="Chromosome"/>
</dbReference>
<proteinExistence type="predicted"/>
<dbReference type="GO" id="GO:0006826">
    <property type="term" value="P:iron ion transport"/>
    <property type="evidence" value="ECO:0007669"/>
    <property type="project" value="InterPro"/>
</dbReference>
<feature type="domain" description="Haemin-degrading HemS/ChuX" evidence="1">
    <location>
        <begin position="32"/>
        <end position="155"/>
    </location>
</feature>
<dbReference type="RefSeq" id="WP_015331585.1">
    <property type="nucleotide sequence ID" value="NC_020054.1"/>
</dbReference>
<sequence>MTTDTISLKNRWAAFRQQNPKARIRDAANQLGVSEAELLVTGVGETVVRLSGDFRELLKQVTSLGYVMALTRNDALVHERKGVYEKVSFTNHVGLVLGPDIDLRLFMQSWRWGFAVNENERRSLQFFNAQGGAIHKIYLTEQSNLDAYETLVAAFRTDDQSDSLLVEAPLEKPVDQADDDIDVAGFQASWLAMQDTHEFFGLLRQYGVGRQQGLRLAPEGHAQLLSMELLKQVFATAAERTVPIMVFVSNPGCIQIHTGPVNKLVQMGPWYNVLDPTFNLHLNETLVDQVWLTKKPTADGIVTALELFDKDGQNLALVFGERKPGKPELESWRAVVNDTLAQPA</sequence>
<keyword evidence="3" id="KW-1185">Reference proteome</keyword>
<gene>
    <name evidence="2" type="primary">hemS</name>
    <name evidence="2" type="ORF">FAES_2477</name>
</gene>
<name>I0K8N3_9BACT</name>
<evidence type="ECO:0000313" key="2">
    <source>
        <dbReference type="EMBL" id="CCH00486.1"/>
    </source>
</evidence>
<protein>
    <submittedName>
        <fullName evidence="2">Hemin transport protein hmuS</fullName>
    </submittedName>
</protein>
<dbReference type="eggNOG" id="COG3720">
    <property type="taxonomic scope" value="Bacteria"/>
</dbReference>
<dbReference type="InterPro" id="IPR053733">
    <property type="entry name" value="Heme_Transport_Util_sf"/>
</dbReference>
<dbReference type="KEGG" id="fae:FAES_2477"/>
<reference evidence="2 3" key="1">
    <citation type="journal article" date="2012" name="J. Bacteriol.">
        <title>Genome Sequence of Fibrella aestuarina BUZ 2T, a Filamentous Marine Bacterium.</title>
        <authorList>
            <person name="Filippini M."/>
            <person name="Qi W."/>
            <person name="Blom J."/>
            <person name="Goesmann A."/>
            <person name="Smits T.H."/>
            <person name="Bagheri H.C."/>
        </authorList>
    </citation>
    <scope>NUCLEOTIDE SEQUENCE [LARGE SCALE GENOMIC DNA]</scope>
    <source>
        <strain evidence="3">BUZ 2T</strain>
    </source>
</reference>
<organism evidence="2 3">
    <name type="scientific">Fibrella aestuarina BUZ 2</name>
    <dbReference type="NCBI Taxonomy" id="1166018"/>
    <lineage>
        <taxon>Bacteria</taxon>
        <taxon>Pseudomonadati</taxon>
        <taxon>Bacteroidota</taxon>
        <taxon>Cytophagia</taxon>
        <taxon>Cytophagales</taxon>
        <taxon>Spirosomataceae</taxon>
        <taxon>Fibrella</taxon>
    </lineage>
</organism>
<dbReference type="CDD" id="cd16831">
    <property type="entry name" value="HemS-like_C"/>
    <property type="match status" value="1"/>
</dbReference>
<dbReference type="Gene3D" id="3.40.1570.10">
    <property type="entry name" value="HemS/ChuS/ChuX like domains"/>
    <property type="match status" value="2"/>
</dbReference>
<accession>I0K8N3</accession>
<dbReference type="PATRIC" id="fig|1166018.3.peg.4239"/>
<dbReference type="EMBL" id="HE796683">
    <property type="protein sequence ID" value="CCH00486.1"/>
    <property type="molecule type" value="Genomic_DNA"/>
</dbReference>
<dbReference type="AlphaFoldDB" id="I0K8N3"/>
<feature type="domain" description="Haemin-degrading HemS/ChuX" evidence="1">
    <location>
        <begin position="207"/>
        <end position="338"/>
    </location>
</feature>
<dbReference type="HOGENOM" id="CLU_034543_0_0_10"/>
<evidence type="ECO:0000313" key="3">
    <source>
        <dbReference type="Proteomes" id="UP000011058"/>
    </source>
</evidence>
<dbReference type="InterPro" id="IPR007845">
    <property type="entry name" value="HemS/ChuX_dom"/>
</dbReference>
<dbReference type="STRING" id="1166018.FAES_2477"/>
<dbReference type="SUPFAM" id="SSF144064">
    <property type="entry name" value="Heme iron utilization protein-like"/>
    <property type="match status" value="1"/>
</dbReference>